<sequence length="251" mass="28941">MNEFLNIEDVADDRGEEPAKVARMLTRKECKLYLHLGRSEDPILCMTEYRNEKGNYSIYQIKKGVYPMTLKAQNKYVKRISVNNFDLTGLDFISGEDNRLRYLHEEDRTVKVVAKKSDIDLLPKLTVVQKKVSTSKATGRKGKTNPELHKIFWRAFVFLRDEDGLEPQYKQVWQVIYDDVAKSTKNETLAEHRQFDPKEHIETIDPVGLTQTTKLCWLIATAGGEVSDQGSYILHSLPKLLNRLKNSPPQI</sequence>
<protein>
    <submittedName>
        <fullName evidence="1">Uncharacterized protein</fullName>
    </submittedName>
</protein>
<evidence type="ECO:0000313" key="1">
    <source>
        <dbReference type="EMBL" id="SVA82394.1"/>
    </source>
</evidence>
<reference evidence="1" key="1">
    <citation type="submission" date="2018-05" db="EMBL/GenBank/DDBJ databases">
        <authorList>
            <person name="Lanie J.A."/>
            <person name="Ng W.-L."/>
            <person name="Kazmierczak K.M."/>
            <person name="Andrzejewski T.M."/>
            <person name="Davidsen T.M."/>
            <person name="Wayne K.J."/>
            <person name="Tettelin H."/>
            <person name="Glass J.I."/>
            <person name="Rusch D."/>
            <person name="Podicherti R."/>
            <person name="Tsui H.-C.T."/>
            <person name="Winkler M.E."/>
        </authorList>
    </citation>
    <scope>NUCLEOTIDE SEQUENCE</scope>
</reference>
<proteinExistence type="predicted"/>
<name>A0A381YZP6_9ZZZZ</name>
<dbReference type="EMBL" id="UINC01019461">
    <property type="protein sequence ID" value="SVA82394.1"/>
    <property type="molecule type" value="Genomic_DNA"/>
</dbReference>
<accession>A0A381YZP6</accession>
<dbReference type="AlphaFoldDB" id="A0A381YZP6"/>
<organism evidence="1">
    <name type="scientific">marine metagenome</name>
    <dbReference type="NCBI Taxonomy" id="408172"/>
    <lineage>
        <taxon>unclassified sequences</taxon>
        <taxon>metagenomes</taxon>
        <taxon>ecological metagenomes</taxon>
    </lineage>
</organism>
<gene>
    <name evidence="1" type="ORF">METZ01_LOCUS135248</name>
</gene>